<evidence type="ECO:0008006" key="3">
    <source>
        <dbReference type="Google" id="ProtNLM"/>
    </source>
</evidence>
<keyword evidence="2" id="KW-1185">Reference proteome</keyword>
<gene>
    <name evidence="1" type="ORF">WS70_20445</name>
</gene>
<protein>
    <recommendedName>
        <fullName evidence="3">DUF2917 domain-containing protein</fullName>
    </recommendedName>
</protein>
<dbReference type="Pfam" id="PF11142">
    <property type="entry name" value="DUF2917"/>
    <property type="match status" value="1"/>
</dbReference>
<dbReference type="InterPro" id="IPR011051">
    <property type="entry name" value="RmlC_Cupin_sf"/>
</dbReference>
<reference evidence="1 2" key="1">
    <citation type="submission" date="2015-12" db="EMBL/GenBank/DDBJ databases">
        <title>Diversity of Burkholderia near neighbor genomes.</title>
        <authorList>
            <person name="Sahl J."/>
            <person name="Wagner D."/>
            <person name="Keim P."/>
        </authorList>
    </citation>
    <scope>NUCLEOTIDE SEQUENCE [LARGE SCALE GENOMIC DNA]</scope>
    <source>
        <strain evidence="1 2">BDU6</strain>
    </source>
</reference>
<dbReference type="EMBL" id="CP013387">
    <property type="protein sequence ID" value="AOJ04231.1"/>
    <property type="molecule type" value="Genomic_DNA"/>
</dbReference>
<dbReference type="AlphaFoldDB" id="A0A1B4FKN0"/>
<organism evidence="1 2">
    <name type="scientific">Burkholderia mayonis</name>
    <dbReference type="NCBI Taxonomy" id="1385591"/>
    <lineage>
        <taxon>Bacteria</taxon>
        <taxon>Pseudomonadati</taxon>
        <taxon>Pseudomonadota</taxon>
        <taxon>Betaproteobacteria</taxon>
        <taxon>Burkholderiales</taxon>
        <taxon>Burkholderiaceae</taxon>
        <taxon>Burkholderia</taxon>
        <taxon>pseudomallei group</taxon>
    </lineage>
</organism>
<dbReference type="KEGG" id="buu:WS70_20445"/>
<dbReference type="InterPro" id="IPR021317">
    <property type="entry name" value="DUF2917"/>
</dbReference>
<evidence type="ECO:0000313" key="2">
    <source>
        <dbReference type="Proteomes" id="UP000062519"/>
    </source>
</evidence>
<dbReference type="Proteomes" id="UP000062519">
    <property type="component" value="Chromosome 2"/>
</dbReference>
<name>A0A1B4FKN0_9BURK</name>
<accession>A0A1B4FKN0</accession>
<sequence length="128" mass="14535">MDQANRLLFRPDPTLYDGYDAIQLPRMTLHFALEPSAMMTWLARSHTEIRVLSSRVWLTRSRSVDDYWMQPGDVLHVPRGERIWLGTDGPSTAEISLTTAYVRRRGWIGGVLGGLLDAIADLTSPRPR</sequence>
<evidence type="ECO:0000313" key="1">
    <source>
        <dbReference type="EMBL" id="AOJ04231.1"/>
    </source>
</evidence>
<dbReference type="SUPFAM" id="SSF51182">
    <property type="entry name" value="RmlC-like cupins"/>
    <property type="match status" value="1"/>
</dbReference>
<proteinExistence type="predicted"/>
<dbReference type="RefSeq" id="WP_059597867.1">
    <property type="nucleotide sequence ID" value="NZ_CP013387.1"/>
</dbReference>